<feature type="compositionally biased region" description="Low complexity" evidence="1">
    <location>
        <begin position="75"/>
        <end position="84"/>
    </location>
</feature>
<name>A0ABS0NHG1_9ACTN</name>
<dbReference type="RefSeq" id="WP_197988276.1">
    <property type="nucleotide sequence ID" value="NZ_JACYXC010000001.1"/>
</dbReference>
<feature type="signal peptide" evidence="2">
    <location>
        <begin position="1"/>
        <end position="33"/>
    </location>
</feature>
<feature type="region of interest" description="Disordered" evidence="1">
    <location>
        <begin position="75"/>
        <end position="105"/>
    </location>
</feature>
<keyword evidence="2" id="KW-0732">Signal</keyword>
<gene>
    <name evidence="3" type="ORF">IHE55_07240</name>
</gene>
<dbReference type="EMBL" id="JACYXC010000001">
    <property type="protein sequence ID" value="MBH5334606.1"/>
    <property type="molecule type" value="Genomic_DNA"/>
</dbReference>
<dbReference type="Proteomes" id="UP000807371">
    <property type="component" value="Unassembled WGS sequence"/>
</dbReference>
<keyword evidence="4" id="KW-1185">Reference proteome</keyword>
<comment type="caution">
    <text evidence="3">The sequence shown here is derived from an EMBL/GenBank/DDBJ whole genome shotgun (WGS) entry which is preliminary data.</text>
</comment>
<evidence type="ECO:0000313" key="4">
    <source>
        <dbReference type="Proteomes" id="UP000807371"/>
    </source>
</evidence>
<evidence type="ECO:0000256" key="1">
    <source>
        <dbReference type="SAM" id="MobiDB-lite"/>
    </source>
</evidence>
<evidence type="ECO:0000256" key="2">
    <source>
        <dbReference type="SAM" id="SignalP"/>
    </source>
</evidence>
<evidence type="ECO:0008006" key="5">
    <source>
        <dbReference type="Google" id="ProtNLM"/>
    </source>
</evidence>
<protein>
    <recommendedName>
        <fullName evidence="5">Ig-like domain-containing protein</fullName>
    </recommendedName>
</protein>
<feature type="chain" id="PRO_5045557743" description="Ig-like domain-containing protein" evidence="2">
    <location>
        <begin position="34"/>
        <end position="233"/>
    </location>
</feature>
<sequence>MSRTRTLRGHALLATGAGLATAAALTLAGTATALPTGAAAASTTVTPAGHYFKATLSGKATFKAGSVTVTCSVSVSAPTSPTGTDAKNQIPAAPGNTNASGPVGGPLSAPTYSSCTSSLPGVTSTVTTSGNWGVSVQNGSPVTAGLTIPTGGFVLQTSGLASCTVTAAPTSAATVTGTWTNGAPSKLAFTNVSVPVKVVGGFGCPTSSTTSTFTVAYDVTDVTDPAQQITVTG</sequence>
<proteinExistence type="predicted"/>
<organism evidence="3 4">
    <name type="scientific">Streptomyces pactum</name>
    <dbReference type="NCBI Taxonomy" id="68249"/>
    <lineage>
        <taxon>Bacteria</taxon>
        <taxon>Bacillati</taxon>
        <taxon>Actinomycetota</taxon>
        <taxon>Actinomycetes</taxon>
        <taxon>Kitasatosporales</taxon>
        <taxon>Streptomycetaceae</taxon>
        <taxon>Streptomyces</taxon>
    </lineage>
</organism>
<evidence type="ECO:0000313" key="3">
    <source>
        <dbReference type="EMBL" id="MBH5334606.1"/>
    </source>
</evidence>
<reference evidence="3 4" key="1">
    <citation type="submission" date="2020-09" db="EMBL/GenBank/DDBJ databases">
        <title>Biosynthesis of the nuclear factor of activated T cells inhibitor NFAT-133 and its congeners in Streptomyces pactum.</title>
        <authorList>
            <person name="Zhou W."/>
            <person name="Posri P."/>
            <person name="Abugrain M.E."/>
            <person name="Weisberg A.J."/>
            <person name="Chang J.H."/>
            <person name="Mahmud T."/>
        </authorList>
    </citation>
    <scope>NUCLEOTIDE SEQUENCE [LARGE SCALE GENOMIC DNA]</scope>
    <source>
        <strain evidence="3 4">ATCC 27456</strain>
    </source>
</reference>
<accession>A0ABS0NHG1</accession>